<dbReference type="InterPro" id="IPR012910">
    <property type="entry name" value="Plug_dom"/>
</dbReference>
<keyword evidence="10" id="KW-1185">Reference proteome</keyword>
<protein>
    <recommendedName>
        <fullName evidence="8">TonB-dependent receptor plug domain-containing protein</fullName>
    </recommendedName>
</protein>
<sequence length="1069" mass="117363">METVFKIKQNITMIRYITAVMMIFACLLGKVQAQEKIAVTGKVVDASSVKKETVPGVTILLVATNQVIGQTDNDGNFRVTVAPNAELKFSYVGMAPVTVKVNSRRNFTVSLEPLNSNTLKTVEVVSAGYVTKTRTLSTGSIVKISGADIQGQPAGDAISLLQGKVAGLNIQNSTGAPGFRGSVQVRGLSNINVSGSGNNAYLTPTSPLYVIDGVPVDDNATFSYGFQQAGPGTSPASQIPAEDIEEIQLLKDAAATALYGSRGAYGVILITTKRGNSKVPVVRYQGSAFLSTVPQLRSVIGGIEERNVRLKQIMQYDSTYYHALGTINAVDFLSDSLNAYYNNSTNWQSYFYRPTYNQNHNLSISGGDVAFNYKVALGLYDEDGVQRNTGYSRYILNTTMTYNPSRKFKILGQLNNSVQQQQTGSGNGIFNTGVASGGSASSLLPPPSLYSAVNQVQGATESDNDNKTLNTFAVVQLDYEILKNFKASTVVNYTNITGTRDNFVPAAINGGFANFYSYNDRSTKLYNRSSLSYVFTINDKANEPAHNFSVFAFTEINSSNFKADAILNDRTVNGYIRGPVTHNPAYNQTLGGTLDNFSDFRSVGFAGQFSYNYKQKYVLDVNYRVDGTSTNGPLAGYVKNPSVSVKWNFDKENFLQGNHWLDYGDIRLSYGSNITPNGSIYDVYGRYFGGGAYNNIQSVVIDQNRLPNLSLQPTRNTTLNAGLDFSIFKNKLNVSFDTYYKQVDNIFRDKGIANINSFANVTTVETSNVNYGWEFQVNSRPLNPNSPFKLNVYANLAINREVLAALPDGARQLIALDPDFNQDIYYRLGINSLSNFLYNTKGVYKTTDDVPIDPMTGKRYRTGGTNVQNYFRAGDPIYTDLNGDYILDQNDRVVAGNSQPQITGGIGAMLNYKNWSIEVNGSFTLIRDVLNNALAAQFRNFNNPTRLGNLVPLSAYSYWNGVGTSGVYPNPFDYTRAGIVDPFRYGQTLFQEDGTYFKLNSVKLYYTLNKSFSSKFGINRANVYVTAQNLGFITNYSGPNPEAVTALGRDSSGGYPLSKQFVLGLNLEF</sequence>
<dbReference type="Gene3D" id="2.170.130.10">
    <property type="entry name" value="TonB-dependent receptor, plug domain"/>
    <property type="match status" value="1"/>
</dbReference>
<evidence type="ECO:0000256" key="2">
    <source>
        <dbReference type="ARBA" id="ARBA00022448"/>
    </source>
</evidence>
<dbReference type="Proteomes" id="UP000031246">
    <property type="component" value="Unassembled WGS sequence"/>
</dbReference>
<evidence type="ECO:0000256" key="6">
    <source>
        <dbReference type="ARBA" id="ARBA00023237"/>
    </source>
</evidence>
<name>A0A0C1DC82_9SPHI</name>
<comment type="caution">
    <text evidence="9">The sequence shown here is derived from an EMBL/GenBank/DDBJ whole genome shotgun (WGS) entry which is preliminary data.</text>
</comment>
<dbReference type="GO" id="GO:0009279">
    <property type="term" value="C:cell outer membrane"/>
    <property type="evidence" value="ECO:0007669"/>
    <property type="project" value="UniProtKB-SubCell"/>
</dbReference>
<evidence type="ECO:0000256" key="4">
    <source>
        <dbReference type="ARBA" id="ARBA00022692"/>
    </source>
</evidence>
<dbReference type="EMBL" id="JSYN01000006">
    <property type="protein sequence ID" value="KIA95191.1"/>
    <property type="molecule type" value="Genomic_DNA"/>
</dbReference>
<dbReference type="NCBIfam" id="TIGR04056">
    <property type="entry name" value="OMP_RagA_SusC"/>
    <property type="match status" value="1"/>
</dbReference>
<dbReference type="Pfam" id="PF13715">
    <property type="entry name" value="CarbopepD_reg_2"/>
    <property type="match status" value="1"/>
</dbReference>
<evidence type="ECO:0000256" key="7">
    <source>
        <dbReference type="PROSITE-ProRule" id="PRU01360"/>
    </source>
</evidence>
<dbReference type="SUPFAM" id="SSF49464">
    <property type="entry name" value="Carboxypeptidase regulatory domain-like"/>
    <property type="match status" value="1"/>
</dbReference>
<feature type="domain" description="TonB-dependent receptor plug" evidence="8">
    <location>
        <begin position="137"/>
        <end position="267"/>
    </location>
</feature>
<dbReference type="InterPro" id="IPR008969">
    <property type="entry name" value="CarboxyPept-like_regulatory"/>
</dbReference>
<dbReference type="Gene3D" id="2.40.170.20">
    <property type="entry name" value="TonB-dependent receptor, beta-barrel domain"/>
    <property type="match status" value="1"/>
</dbReference>
<keyword evidence="6 7" id="KW-0998">Cell outer membrane</keyword>
<dbReference type="PROSITE" id="PS51257">
    <property type="entry name" value="PROKAR_LIPOPROTEIN"/>
    <property type="match status" value="1"/>
</dbReference>
<keyword evidence="5 7" id="KW-0472">Membrane</keyword>
<dbReference type="InterPro" id="IPR037066">
    <property type="entry name" value="Plug_dom_sf"/>
</dbReference>
<keyword evidence="4 7" id="KW-0812">Transmembrane</keyword>
<evidence type="ECO:0000313" key="9">
    <source>
        <dbReference type="EMBL" id="KIA95191.1"/>
    </source>
</evidence>
<comment type="similarity">
    <text evidence="7">Belongs to the TonB-dependent receptor family.</text>
</comment>
<evidence type="ECO:0000259" key="8">
    <source>
        <dbReference type="Pfam" id="PF07715"/>
    </source>
</evidence>
<dbReference type="Pfam" id="PF07715">
    <property type="entry name" value="Plug"/>
    <property type="match status" value="1"/>
</dbReference>
<evidence type="ECO:0000256" key="1">
    <source>
        <dbReference type="ARBA" id="ARBA00004571"/>
    </source>
</evidence>
<accession>A0A0C1DC82</accession>
<keyword evidence="2 7" id="KW-0813">Transport</keyword>
<dbReference type="InterPro" id="IPR023996">
    <property type="entry name" value="TonB-dep_OMP_SusC/RagA"/>
</dbReference>
<dbReference type="AlphaFoldDB" id="A0A0C1DC82"/>
<dbReference type="InterPro" id="IPR023997">
    <property type="entry name" value="TonB-dep_OMP_SusC/RagA_CS"/>
</dbReference>
<organism evidence="9 10">
    <name type="scientific">Pedobacter kyungheensis</name>
    <dbReference type="NCBI Taxonomy" id="1069985"/>
    <lineage>
        <taxon>Bacteria</taxon>
        <taxon>Pseudomonadati</taxon>
        <taxon>Bacteroidota</taxon>
        <taxon>Sphingobacteriia</taxon>
        <taxon>Sphingobacteriales</taxon>
        <taxon>Sphingobacteriaceae</taxon>
        <taxon>Pedobacter</taxon>
    </lineage>
</organism>
<evidence type="ECO:0000256" key="5">
    <source>
        <dbReference type="ARBA" id="ARBA00023136"/>
    </source>
</evidence>
<dbReference type="SUPFAM" id="SSF56935">
    <property type="entry name" value="Porins"/>
    <property type="match status" value="1"/>
</dbReference>
<dbReference type="OrthoDB" id="9768177at2"/>
<proteinExistence type="inferred from homology"/>
<comment type="subcellular location">
    <subcellularLocation>
        <location evidence="1 7">Cell outer membrane</location>
        <topology evidence="1 7">Multi-pass membrane protein</topology>
    </subcellularLocation>
</comment>
<reference evidence="9 10" key="1">
    <citation type="submission" date="2014-10" db="EMBL/GenBank/DDBJ databases">
        <title>Pedobacter Kyungheensis.</title>
        <authorList>
            <person name="Anderson B.M."/>
            <person name="Newman J.D."/>
        </authorList>
    </citation>
    <scope>NUCLEOTIDE SEQUENCE [LARGE SCALE GENOMIC DNA]</scope>
    <source>
        <strain evidence="9 10">KACC 16221</strain>
    </source>
</reference>
<keyword evidence="3 7" id="KW-1134">Transmembrane beta strand</keyword>
<dbReference type="InterPro" id="IPR036942">
    <property type="entry name" value="Beta-barrel_TonB_sf"/>
</dbReference>
<evidence type="ECO:0000313" key="10">
    <source>
        <dbReference type="Proteomes" id="UP000031246"/>
    </source>
</evidence>
<gene>
    <name evidence="9" type="ORF">OC25_07685</name>
</gene>
<evidence type="ECO:0000256" key="3">
    <source>
        <dbReference type="ARBA" id="ARBA00022452"/>
    </source>
</evidence>
<dbReference type="InterPro" id="IPR039426">
    <property type="entry name" value="TonB-dep_rcpt-like"/>
</dbReference>
<dbReference type="NCBIfam" id="TIGR04057">
    <property type="entry name" value="SusC_RagA_signa"/>
    <property type="match status" value="1"/>
</dbReference>
<dbReference type="PROSITE" id="PS52016">
    <property type="entry name" value="TONB_DEPENDENT_REC_3"/>
    <property type="match status" value="1"/>
</dbReference>